<keyword evidence="1" id="KW-0472">Membrane</keyword>
<reference evidence="2" key="1">
    <citation type="submission" date="2018-10" db="EMBL/GenBank/DDBJ databases">
        <title>Hidden diversity of soil giant viruses.</title>
        <authorList>
            <person name="Schulz F."/>
            <person name="Alteio L."/>
            <person name="Goudeau D."/>
            <person name="Ryan E.M."/>
            <person name="Malmstrom R.R."/>
            <person name="Blanchard J."/>
            <person name="Woyke T."/>
        </authorList>
    </citation>
    <scope>NUCLEOTIDE SEQUENCE</scope>
    <source>
        <strain evidence="2">EDV1</strain>
    </source>
</reference>
<feature type="transmembrane region" description="Helical" evidence="1">
    <location>
        <begin position="146"/>
        <end position="165"/>
    </location>
</feature>
<evidence type="ECO:0000256" key="1">
    <source>
        <dbReference type="SAM" id="Phobius"/>
    </source>
</evidence>
<organism evidence="2">
    <name type="scientific">Edafosvirus sp</name>
    <dbReference type="NCBI Taxonomy" id="2487765"/>
    <lineage>
        <taxon>Viruses</taxon>
        <taxon>Varidnaviria</taxon>
        <taxon>Bamfordvirae</taxon>
        <taxon>Nucleocytoviricota</taxon>
        <taxon>Megaviricetes</taxon>
        <taxon>Imitervirales</taxon>
        <taxon>Mimiviridae</taxon>
        <taxon>Klosneuvirinae</taxon>
    </lineage>
</organism>
<proteinExistence type="predicted"/>
<evidence type="ECO:0000313" key="2">
    <source>
        <dbReference type="EMBL" id="AYV78638.1"/>
    </source>
</evidence>
<gene>
    <name evidence="2" type="ORF">Edafosvirus21_17</name>
</gene>
<accession>A0A3G4ZUR0</accession>
<sequence>MVDPSSTKKPTRELLMIWSNKVFLNLTIFIASLIYFVVANVYIGNHRVQINKLDITFLLIVLDVSFCIILLMGNAMQMHIEYKNVIERYWYEIQGNDKEIPKNTQMFFKAIGILSYPLCWIMYLLILDNSSMIDVETYLTIKKNTLMFIVLGSLFIVGYLLMKYVKKCRQFIKDKKMIAGIDYEHNGTLSSV</sequence>
<protein>
    <submittedName>
        <fullName evidence="2">Uncharacterized protein</fullName>
    </submittedName>
</protein>
<keyword evidence="1" id="KW-1133">Transmembrane helix</keyword>
<feature type="transmembrane region" description="Helical" evidence="1">
    <location>
        <begin position="106"/>
        <end position="126"/>
    </location>
</feature>
<keyword evidence="1" id="KW-0812">Transmembrane</keyword>
<feature type="transmembrane region" description="Helical" evidence="1">
    <location>
        <begin position="55"/>
        <end position="73"/>
    </location>
</feature>
<feature type="transmembrane region" description="Helical" evidence="1">
    <location>
        <begin position="22"/>
        <end position="43"/>
    </location>
</feature>
<dbReference type="EMBL" id="MK072086">
    <property type="protein sequence ID" value="AYV78638.1"/>
    <property type="molecule type" value="Genomic_DNA"/>
</dbReference>
<name>A0A3G4ZUR0_9VIRU</name>